<comment type="caution">
    <text evidence="2">The sequence shown here is derived from an EMBL/GenBank/DDBJ whole genome shotgun (WGS) entry which is preliminary data.</text>
</comment>
<dbReference type="AlphaFoldDB" id="A0A9P1LYU6"/>
<keyword evidence="1" id="KW-1133">Transmembrane helix</keyword>
<keyword evidence="1" id="KW-0812">Transmembrane</keyword>
<keyword evidence="1" id="KW-0472">Membrane</keyword>
<sequence>MKIKSVVIISIFSIIILLLIYSYKHLCYYSEMKYGSNTEHIDIKVSGLKFDILHYIIDKDSRLVLSEEMSGISLRKPGGGYIFFPLHSYQSAPNGQPKGSLKSLGSVLSVCIYEVDNQKKNIVSFINGDRGFIEINGETIHLSSLLLGLQGKHTHASYHLSVNE</sequence>
<gene>
    <name evidence="2" type="ORF">ERS137939_00557</name>
</gene>
<reference evidence="2 3" key="1">
    <citation type="submission" date="2015-03" db="EMBL/GenBank/DDBJ databases">
        <authorList>
            <consortium name="Pathogen Informatics"/>
            <person name="Murphy D."/>
        </authorList>
    </citation>
    <scope>NUCLEOTIDE SEQUENCE [LARGE SCALE GENOMIC DNA]</scope>
    <source>
        <strain evidence="2 3">IP27818</strain>
    </source>
</reference>
<evidence type="ECO:0000256" key="1">
    <source>
        <dbReference type="SAM" id="Phobius"/>
    </source>
</evidence>
<name>A0A9P1LYU6_YEREN</name>
<dbReference type="Pfam" id="PF17550">
    <property type="entry name" value="PsaF"/>
    <property type="match status" value="1"/>
</dbReference>
<dbReference type="EMBL" id="CPZF01000001">
    <property type="protein sequence ID" value="CNF03841.1"/>
    <property type="molecule type" value="Genomic_DNA"/>
</dbReference>
<feature type="transmembrane region" description="Helical" evidence="1">
    <location>
        <begin position="6"/>
        <end position="23"/>
    </location>
</feature>
<protein>
    <submittedName>
        <fullName evidence="2">Protein psaF</fullName>
    </submittedName>
</protein>
<proteinExistence type="predicted"/>
<dbReference type="InterPro" id="IPR035182">
    <property type="entry name" value="PsaF"/>
</dbReference>
<evidence type="ECO:0000313" key="3">
    <source>
        <dbReference type="Proteomes" id="UP000041356"/>
    </source>
</evidence>
<evidence type="ECO:0000313" key="2">
    <source>
        <dbReference type="EMBL" id="CNF03841.1"/>
    </source>
</evidence>
<accession>A0A9P1LYU6</accession>
<organism evidence="2 3">
    <name type="scientific">Yersinia enterocolitica</name>
    <dbReference type="NCBI Taxonomy" id="630"/>
    <lineage>
        <taxon>Bacteria</taxon>
        <taxon>Pseudomonadati</taxon>
        <taxon>Pseudomonadota</taxon>
        <taxon>Gammaproteobacteria</taxon>
        <taxon>Enterobacterales</taxon>
        <taxon>Yersiniaceae</taxon>
        <taxon>Yersinia</taxon>
    </lineage>
</organism>
<dbReference type="RefSeq" id="WP_050129951.1">
    <property type="nucleotide sequence ID" value="NZ_CPZF01000001.1"/>
</dbReference>
<dbReference type="Proteomes" id="UP000041356">
    <property type="component" value="Unassembled WGS sequence"/>
</dbReference>